<evidence type="ECO:0000313" key="3">
    <source>
        <dbReference type="Proteomes" id="UP001527090"/>
    </source>
</evidence>
<dbReference type="RefSeq" id="WP_021252146.1">
    <property type="nucleotide sequence ID" value="NZ_JAMDLY010000005.1"/>
</dbReference>
<evidence type="ECO:0000313" key="2">
    <source>
        <dbReference type="EMBL" id="MCY9528154.1"/>
    </source>
</evidence>
<dbReference type="EMBL" id="JAMDLY010000005">
    <property type="protein sequence ID" value="MCY9528154.1"/>
    <property type="molecule type" value="Genomic_DNA"/>
</dbReference>
<dbReference type="Pfam" id="PF13021">
    <property type="entry name" value="DUF3885"/>
    <property type="match status" value="1"/>
</dbReference>
<accession>A0ABT4E352</accession>
<protein>
    <submittedName>
        <fullName evidence="2">DUF3885 domain-containing protein</fullName>
    </submittedName>
</protein>
<sequence>MEHDQYLDNFLLHYFDGIHLKKPLFYSASFAIRFEMGGDIDTPKERVEQVKQRAIALFDRLTEHDNDICFVIFVDKWSDESINDIESDVFKVFNTYINKFDFGHVFKQEKEYRYRDSDETDDIVTMRYYINVKSQDLKVDSLIEAIANRTLGLEPSIDGDIYLINDTHKTIFHLYDDRGLDIVAENKETLRTVYQQYSHWILDYDRNKINELFS</sequence>
<comment type="caution">
    <text evidence="2">The sequence shown here is derived from an EMBL/GenBank/DDBJ whole genome shotgun (WGS) entry which is preliminary data.</text>
</comment>
<keyword evidence="3" id="KW-1185">Reference proteome</keyword>
<evidence type="ECO:0000259" key="1">
    <source>
        <dbReference type="Pfam" id="PF13021"/>
    </source>
</evidence>
<proteinExistence type="predicted"/>
<dbReference type="Proteomes" id="UP001527090">
    <property type="component" value="Unassembled WGS sequence"/>
</dbReference>
<gene>
    <name evidence="2" type="ORF">M5X04_02230</name>
</gene>
<organism evidence="2 3">
    <name type="scientific">Paenibacillus alvei</name>
    <name type="common">Bacillus alvei</name>
    <dbReference type="NCBI Taxonomy" id="44250"/>
    <lineage>
        <taxon>Bacteria</taxon>
        <taxon>Bacillati</taxon>
        <taxon>Bacillota</taxon>
        <taxon>Bacilli</taxon>
        <taxon>Bacillales</taxon>
        <taxon>Paenibacillaceae</taxon>
        <taxon>Paenibacillus</taxon>
    </lineage>
</organism>
<reference evidence="2 3" key="1">
    <citation type="submission" date="2022-05" db="EMBL/GenBank/DDBJ databases">
        <title>Genome Sequencing of Bee-Associated Microbes.</title>
        <authorList>
            <person name="Dunlap C."/>
        </authorList>
    </citation>
    <scope>NUCLEOTIDE SEQUENCE [LARGE SCALE GENOMIC DNA]</scope>
    <source>
        <strain evidence="2 3">NRRL NRS-750</strain>
    </source>
</reference>
<name>A0ABT4E352_PAEAL</name>
<feature type="domain" description="DUF3885" evidence="1">
    <location>
        <begin position="8"/>
        <end position="205"/>
    </location>
</feature>
<dbReference type="InterPro" id="IPR024976">
    <property type="entry name" value="DUF3885"/>
</dbReference>